<evidence type="ECO:0000256" key="1">
    <source>
        <dbReference type="SAM" id="MobiDB-lite"/>
    </source>
</evidence>
<accession>A0A3R8VXY9</accession>
<name>A0A3R8VXY9_9CORY</name>
<reference evidence="3 4" key="1">
    <citation type="submission" date="2018-01" db="EMBL/GenBank/DDBJ databases">
        <title>Twenty Corynebacterium bovis Genomes.</title>
        <authorList>
            <person name="Gulvik C.A."/>
        </authorList>
    </citation>
    <scope>NUCLEOTIDE SEQUENCE [LARGE SCALE GENOMIC DNA]</scope>
    <source>
        <strain evidence="3 4">16-2004</strain>
    </source>
</reference>
<evidence type="ECO:0000313" key="4">
    <source>
        <dbReference type="Proteomes" id="UP000278422"/>
    </source>
</evidence>
<dbReference type="InterPro" id="IPR001357">
    <property type="entry name" value="BRCT_dom"/>
</dbReference>
<feature type="compositionally biased region" description="Low complexity" evidence="1">
    <location>
        <begin position="137"/>
        <end position="157"/>
    </location>
</feature>
<evidence type="ECO:0000259" key="2">
    <source>
        <dbReference type="PROSITE" id="PS50172"/>
    </source>
</evidence>
<gene>
    <name evidence="3" type="ORF">CXF42_02865</name>
</gene>
<dbReference type="EMBL" id="PQNQ01000005">
    <property type="protein sequence ID" value="RRQ05022.1"/>
    <property type="molecule type" value="Genomic_DNA"/>
</dbReference>
<sequence>MTSASTFPAHGATVTVTAEGVTVERTPMGSTVLPRTLHVAAGDLRGWRHHAPTSTSAGWVQLLTDRPTRPPRSAVEAATDPDTVRLDPGDTDGFTAVTTALTRLQGGYLAAGEPAPEAPAPAETTPEAPTPDPAAPTPATDPAAASSRPSGRAPWARVATPDTVPEPNPDADIDNPVHGENVTVTGDTAPYEKGEIWDMIAAAGGTVGKNVTKKTTILVLGRWDSVTSKEKKAREYIDRGQDIALWTLDEFLDRVGAERRPSIDDVRGTDAPF</sequence>
<comment type="caution">
    <text evidence="3">The sequence shown here is derived from an EMBL/GenBank/DDBJ whole genome shotgun (WGS) entry which is preliminary data.</text>
</comment>
<organism evidence="3 4">
    <name type="scientific">Corynebacterium bovis</name>
    <dbReference type="NCBI Taxonomy" id="36808"/>
    <lineage>
        <taxon>Bacteria</taxon>
        <taxon>Bacillati</taxon>
        <taxon>Actinomycetota</taxon>
        <taxon>Actinomycetes</taxon>
        <taxon>Mycobacteriales</taxon>
        <taxon>Corynebacteriaceae</taxon>
        <taxon>Corynebacterium</taxon>
    </lineage>
</organism>
<dbReference type="AlphaFoldDB" id="A0A3R8VXY9"/>
<dbReference type="RefSeq" id="WP_260433061.1">
    <property type="nucleotide sequence ID" value="NZ_JBHYBM010000042.1"/>
</dbReference>
<feature type="domain" description="BRCT" evidence="2">
    <location>
        <begin position="172"/>
        <end position="219"/>
    </location>
</feature>
<dbReference type="PROSITE" id="PS50172">
    <property type="entry name" value="BRCT"/>
    <property type="match status" value="1"/>
</dbReference>
<dbReference type="Gene3D" id="3.40.50.10190">
    <property type="entry name" value="BRCT domain"/>
    <property type="match status" value="1"/>
</dbReference>
<protein>
    <recommendedName>
        <fullName evidence="2">BRCT domain-containing protein</fullName>
    </recommendedName>
</protein>
<feature type="region of interest" description="Disordered" evidence="1">
    <location>
        <begin position="111"/>
        <end position="183"/>
    </location>
</feature>
<evidence type="ECO:0000313" key="3">
    <source>
        <dbReference type="EMBL" id="RRQ05022.1"/>
    </source>
</evidence>
<dbReference type="InterPro" id="IPR036420">
    <property type="entry name" value="BRCT_dom_sf"/>
</dbReference>
<keyword evidence="4" id="KW-1185">Reference proteome</keyword>
<feature type="region of interest" description="Disordered" evidence="1">
    <location>
        <begin position="65"/>
        <end position="91"/>
    </location>
</feature>
<proteinExistence type="predicted"/>
<dbReference type="CDD" id="cd17748">
    <property type="entry name" value="BRCT_DNA_ligase_like"/>
    <property type="match status" value="1"/>
</dbReference>
<dbReference type="Proteomes" id="UP000278422">
    <property type="component" value="Unassembled WGS sequence"/>
</dbReference>
<dbReference type="SUPFAM" id="SSF52113">
    <property type="entry name" value="BRCT domain"/>
    <property type="match status" value="1"/>
</dbReference>